<name>A0ABX0VVN3_9RHOB</name>
<evidence type="ECO:0000313" key="4">
    <source>
        <dbReference type="Proteomes" id="UP000709466"/>
    </source>
</evidence>
<feature type="domain" description="Microcystin LR degradation protein MlrC C-terminal" evidence="1">
    <location>
        <begin position="284"/>
        <end position="430"/>
    </location>
</feature>
<keyword evidence="4" id="KW-1185">Reference proteome</keyword>
<evidence type="ECO:0000259" key="2">
    <source>
        <dbReference type="Pfam" id="PF07364"/>
    </source>
</evidence>
<feature type="domain" description="Microcystin LR degradation protein MlrC N-terminal" evidence="2">
    <location>
        <begin position="3"/>
        <end position="276"/>
    </location>
</feature>
<proteinExistence type="predicted"/>
<evidence type="ECO:0000259" key="1">
    <source>
        <dbReference type="Pfam" id="PF07171"/>
    </source>
</evidence>
<dbReference type="EMBL" id="JAATOP010000001">
    <property type="protein sequence ID" value="NIY71282.1"/>
    <property type="molecule type" value="Genomic_DNA"/>
</dbReference>
<dbReference type="Proteomes" id="UP000709466">
    <property type="component" value="Unassembled WGS sequence"/>
</dbReference>
<dbReference type="Pfam" id="PF07364">
    <property type="entry name" value="DUF1485"/>
    <property type="match status" value="1"/>
</dbReference>
<dbReference type="RefSeq" id="WP_167636160.1">
    <property type="nucleotide sequence ID" value="NZ_JAATOP010000001.1"/>
</dbReference>
<dbReference type="Pfam" id="PF07171">
    <property type="entry name" value="MlrC_C"/>
    <property type="match status" value="1"/>
</dbReference>
<evidence type="ECO:0000313" key="3">
    <source>
        <dbReference type="EMBL" id="NIY71282.1"/>
    </source>
</evidence>
<gene>
    <name evidence="3" type="ORF">HCZ30_02400</name>
</gene>
<accession>A0ABX0VVN3</accession>
<reference evidence="3 4" key="1">
    <citation type="submission" date="2020-03" db="EMBL/GenBank/DDBJ databases">
        <title>Bacterial isolates of synthetic phycosphere.</title>
        <authorList>
            <person name="Fu H."/>
            <person name="Moran M.A."/>
        </authorList>
    </citation>
    <scope>NUCLEOTIDE SEQUENCE [LARGE SCALE GENOMIC DNA]</scope>
    <source>
        <strain evidence="3 4">HF1</strain>
    </source>
</reference>
<dbReference type="InterPro" id="IPR010799">
    <property type="entry name" value="MlrC_C"/>
</dbReference>
<sequence>MKRVAIGGLHTECSSYSPLEQVREDFTRSEGDDLISRANFDFAARGITPVPLFHERSVPGGPVSSACFAAQRNEFMAMLRDALPLDGVLLLMHGAMFVPDVSDPEGEFIAEVRRIVGPDCIISASFDLHGQITDQITMNLDGFAAYRTAPHIDVPETYARAAKILADALDGPRPCVRWAAVPVLVSGEMSSTFVEPCQSLYAQLPSDDQDTGIIDSNLMIGYVWADSPRATAAAVVTATNPEAGQAKADEIAARYRAVRHELTYDMNSMPLDEALAALELPTVLADSGDNPTAGGVGDRADVLAAIQAAGMPALFAGICSPSAHEALLNGAAAVTVGGALGGGGPEVTLIVDQVTFAMDCAVVASGALTVVISKKRRPFHNFEDFEALGLVLSAHPLLVVKSGYLSPDLRTLPRQQIMLLTDGAVCQDLLAQANEHRPRPTFPFQSID</sequence>
<comment type="caution">
    <text evidence="3">The sequence shown here is derived from an EMBL/GenBank/DDBJ whole genome shotgun (WGS) entry which is preliminary data.</text>
</comment>
<dbReference type="InterPro" id="IPR015995">
    <property type="entry name" value="MlrC_N"/>
</dbReference>
<organism evidence="3 4">
    <name type="scientific">Marivivens donghaensis</name>
    <dbReference type="NCBI Taxonomy" id="1699413"/>
    <lineage>
        <taxon>Bacteria</taxon>
        <taxon>Pseudomonadati</taxon>
        <taxon>Pseudomonadota</taxon>
        <taxon>Alphaproteobacteria</taxon>
        <taxon>Rhodobacterales</taxon>
        <taxon>Paracoccaceae</taxon>
        <taxon>Marivivens group</taxon>
        <taxon>Marivivens</taxon>
    </lineage>
</organism>
<protein>
    <submittedName>
        <fullName evidence="3">M81 family metallopeptidase</fullName>
    </submittedName>
</protein>